<dbReference type="Proteomes" id="UP000314982">
    <property type="component" value="Unassembled WGS sequence"/>
</dbReference>
<protein>
    <recommendedName>
        <fullName evidence="3">NADP-dependent oxidoreductase domain-containing protein</fullName>
    </recommendedName>
</protein>
<keyword evidence="2" id="KW-1185">Reference proteome</keyword>
<accession>A0A4W5RC44</accession>
<dbReference type="GeneTree" id="ENSGT01120000277279"/>
<dbReference type="SUPFAM" id="SSF51430">
    <property type="entry name" value="NAD(P)-linked oxidoreductase"/>
    <property type="match status" value="1"/>
</dbReference>
<proteinExistence type="predicted"/>
<evidence type="ECO:0008006" key="3">
    <source>
        <dbReference type="Google" id="ProtNLM"/>
    </source>
</evidence>
<reference evidence="2" key="1">
    <citation type="submission" date="2018-06" db="EMBL/GenBank/DDBJ databases">
        <title>Genome assembly of Danube salmon.</title>
        <authorList>
            <person name="Macqueen D.J."/>
            <person name="Gundappa M.K."/>
        </authorList>
    </citation>
    <scope>NUCLEOTIDE SEQUENCE [LARGE SCALE GENOMIC DNA]</scope>
</reference>
<dbReference type="Ensembl" id="ENSHHUT00000086503.1">
    <property type="protein sequence ID" value="ENSHHUP00000083870.1"/>
    <property type="gene ID" value="ENSHHUG00000048641.1"/>
</dbReference>
<reference evidence="1" key="2">
    <citation type="submission" date="2025-08" db="UniProtKB">
        <authorList>
            <consortium name="Ensembl"/>
        </authorList>
    </citation>
    <scope>IDENTIFICATION</scope>
</reference>
<dbReference type="AlphaFoldDB" id="A0A4W5RC44"/>
<sequence length="248" mass="27618">MELFGINSTHRVWRRRNAAYDPKNTIPTVKHGAALGAGNHAFDTPTVYGNEADLGRALLDLMSKHKLTSSSSLSCTQRTWAGARGDLYLIHGPKTEDAQSNWGLKLLSKTPELLETCRVHPAVHLLYSLFTHDCMAMHVSNSVIKFAGTTVVGLITNNDETAYREMRALSSARKITSPSPLHSNSVTAISFTTYILWNTVWVFACQKRYSSTVNAAQKKSANTGHERCVYNTALIIKHNFFDRKFWGS</sequence>
<name>A0A4W5RC44_9TELE</name>
<evidence type="ECO:0000313" key="2">
    <source>
        <dbReference type="Proteomes" id="UP000314982"/>
    </source>
</evidence>
<dbReference type="InterPro" id="IPR036812">
    <property type="entry name" value="NAD(P)_OxRdtase_dom_sf"/>
</dbReference>
<evidence type="ECO:0000313" key="1">
    <source>
        <dbReference type="Ensembl" id="ENSHHUP00000083870.1"/>
    </source>
</evidence>
<reference evidence="1" key="3">
    <citation type="submission" date="2025-09" db="UniProtKB">
        <authorList>
            <consortium name="Ensembl"/>
        </authorList>
    </citation>
    <scope>IDENTIFICATION</scope>
</reference>
<organism evidence="1 2">
    <name type="scientific">Hucho hucho</name>
    <name type="common">huchen</name>
    <dbReference type="NCBI Taxonomy" id="62062"/>
    <lineage>
        <taxon>Eukaryota</taxon>
        <taxon>Metazoa</taxon>
        <taxon>Chordata</taxon>
        <taxon>Craniata</taxon>
        <taxon>Vertebrata</taxon>
        <taxon>Euteleostomi</taxon>
        <taxon>Actinopterygii</taxon>
        <taxon>Neopterygii</taxon>
        <taxon>Teleostei</taxon>
        <taxon>Protacanthopterygii</taxon>
        <taxon>Salmoniformes</taxon>
        <taxon>Salmonidae</taxon>
        <taxon>Salmoninae</taxon>
        <taxon>Hucho</taxon>
    </lineage>
</organism>